<accession>A0A6J7WWZ6</accession>
<evidence type="ECO:0000313" key="1">
    <source>
        <dbReference type="EMBL" id="CAB5222297.1"/>
    </source>
</evidence>
<protein>
    <submittedName>
        <fullName evidence="1">Uncharacterized protein</fullName>
    </submittedName>
</protein>
<proteinExistence type="predicted"/>
<organism evidence="1">
    <name type="scientific">uncultured Caudovirales phage</name>
    <dbReference type="NCBI Taxonomy" id="2100421"/>
    <lineage>
        <taxon>Viruses</taxon>
        <taxon>Duplodnaviria</taxon>
        <taxon>Heunggongvirae</taxon>
        <taxon>Uroviricota</taxon>
        <taxon>Caudoviricetes</taxon>
        <taxon>Peduoviridae</taxon>
        <taxon>Maltschvirus</taxon>
        <taxon>Maltschvirus maltsch</taxon>
    </lineage>
</organism>
<dbReference type="EMBL" id="LR798301">
    <property type="protein sequence ID" value="CAB5222297.1"/>
    <property type="molecule type" value="Genomic_DNA"/>
</dbReference>
<sequence>MVIVTYDVLALPGDEIGARQPSKHGRTMWHMLFTKYNGRICVLVDGLSKEKYPIISEWLKREGYKAGSIDFSQDTGLDHRLDRIRAIYAGMGRVDWFIDTDPKMVALALKEGIPSLLVSVPYVARPEWNQDKEMKQWDSLIEEIDEQALLKAERNWTDIE</sequence>
<name>A0A6J7WWZ6_9CAUD</name>
<gene>
    <name evidence="1" type="ORF">UFOVP361_97</name>
</gene>
<reference evidence="1" key="1">
    <citation type="submission" date="2020-05" db="EMBL/GenBank/DDBJ databases">
        <authorList>
            <person name="Chiriac C."/>
            <person name="Salcher M."/>
            <person name="Ghai R."/>
            <person name="Kavagutti S V."/>
        </authorList>
    </citation>
    <scope>NUCLEOTIDE SEQUENCE</scope>
</reference>